<sequence length="101" mass="11328">MTIRTAVFVACLVASGAVLAKEKIPKDVQLFIKTADACDHFAGEFDGGLDEKRQQEIERGVVKHCQLAQRQLKQLTAKYKHDAKMAEIIRMHANDSVISFR</sequence>
<proteinExistence type="predicted"/>
<dbReference type="AlphaFoldDB" id="A0A1I7M3Q0"/>
<gene>
    <name evidence="2" type="ORF">SAMN05216552_105320</name>
</gene>
<dbReference type="EMBL" id="FPBO01000053">
    <property type="protein sequence ID" value="SFV16559.1"/>
    <property type="molecule type" value="Genomic_DNA"/>
</dbReference>
<dbReference type="OrthoDB" id="7284504at2"/>
<accession>A0A1I7M3Q0</accession>
<keyword evidence="1" id="KW-0732">Signal</keyword>
<organism evidence="2 3">
    <name type="scientific">Pseudoduganella namucuonensis</name>
    <dbReference type="NCBI Taxonomy" id="1035707"/>
    <lineage>
        <taxon>Bacteria</taxon>
        <taxon>Pseudomonadati</taxon>
        <taxon>Pseudomonadota</taxon>
        <taxon>Betaproteobacteria</taxon>
        <taxon>Burkholderiales</taxon>
        <taxon>Oxalobacteraceae</taxon>
        <taxon>Telluria group</taxon>
        <taxon>Pseudoduganella</taxon>
    </lineage>
</organism>
<name>A0A1I7M3Q0_9BURK</name>
<keyword evidence="3" id="KW-1185">Reference proteome</keyword>
<feature type="signal peptide" evidence="1">
    <location>
        <begin position="1"/>
        <end position="20"/>
    </location>
</feature>
<dbReference type="RefSeq" id="WP_143133428.1">
    <property type="nucleotide sequence ID" value="NZ_FPBO01000053.1"/>
</dbReference>
<evidence type="ECO:0000313" key="2">
    <source>
        <dbReference type="EMBL" id="SFV16559.1"/>
    </source>
</evidence>
<reference evidence="3" key="1">
    <citation type="submission" date="2016-10" db="EMBL/GenBank/DDBJ databases">
        <authorList>
            <person name="Varghese N."/>
            <person name="Submissions S."/>
        </authorList>
    </citation>
    <scope>NUCLEOTIDE SEQUENCE [LARGE SCALE GENOMIC DNA]</scope>
    <source>
        <strain evidence="3">CGMCC 1.11014</strain>
    </source>
</reference>
<evidence type="ECO:0000313" key="3">
    <source>
        <dbReference type="Proteomes" id="UP000199391"/>
    </source>
</evidence>
<evidence type="ECO:0000256" key="1">
    <source>
        <dbReference type="SAM" id="SignalP"/>
    </source>
</evidence>
<dbReference type="Proteomes" id="UP000199391">
    <property type="component" value="Unassembled WGS sequence"/>
</dbReference>
<protein>
    <submittedName>
        <fullName evidence="2">Uncharacterized protein</fullName>
    </submittedName>
</protein>
<dbReference type="STRING" id="1035707.SAMN05216552_105320"/>
<feature type="chain" id="PRO_5011688492" evidence="1">
    <location>
        <begin position="21"/>
        <end position="101"/>
    </location>
</feature>